<dbReference type="STRING" id="1160509.A0A3N4HUA0"/>
<evidence type="ECO:0000256" key="12">
    <source>
        <dbReference type="ARBA" id="ARBA00022801"/>
    </source>
</evidence>
<evidence type="ECO:0000313" key="25">
    <source>
        <dbReference type="Proteomes" id="UP000275078"/>
    </source>
</evidence>
<dbReference type="GO" id="GO:0005576">
    <property type="term" value="C:extracellular region"/>
    <property type="evidence" value="ECO:0007669"/>
    <property type="project" value="TreeGrafter"/>
</dbReference>
<evidence type="ECO:0000256" key="11">
    <source>
        <dbReference type="ARBA" id="ARBA00022729"/>
    </source>
</evidence>
<evidence type="ECO:0000256" key="17">
    <source>
        <dbReference type="ARBA" id="ARBA00023316"/>
    </source>
</evidence>
<evidence type="ECO:0000256" key="4">
    <source>
        <dbReference type="ARBA" id="ARBA00008773"/>
    </source>
</evidence>
<keyword evidence="17" id="KW-0961">Cell wall biogenesis/degradation</keyword>
<evidence type="ECO:0000256" key="19">
    <source>
        <dbReference type="ARBA" id="ARBA00025152"/>
    </source>
</evidence>
<dbReference type="GO" id="GO:0009986">
    <property type="term" value="C:cell surface"/>
    <property type="evidence" value="ECO:0007669"/>
    <property type="project" value="TreeGrafter"/>
</dbReference>
<dbReference type="InterPro" id="IPR050732">
    <property type="entry name" value="Beta-glucan_modifiers"/>
</dbReference>
<feature type="signal peptide" evidence="23">
    <location>
        <begin position="1"/>
        <end position="24"/>
    </location>
</feature>
<evidence type="ECO:0000256" key="1">
    <source>
        <dbReference type="ARBA" id="ARBA00000382"/>
    </source>
</evidence>
<comment type="subcellular location">
    <subcellularLocation>
        <location evidence="3">Cell membrane</location>
        <topology evidence="3">Lipid-anchor</topology>
        <topology evidence="3">GPI-anchor</topology>
    </subcellularLocation>
    <subcellularLocation>
        <location evidence="2">Secreted</location>
        <location evidence="2">Cell wall</location>
    </subcellularLocation>
</comment>
<keyword evidence="13" id="KW-0472">Membrane</keyword>
<evidence type="ECO:0000256" key="9">
    <source>
        <dbReference type="ARBA" id="ARBA00022525"/>
    </source>
</evidence>
<evidence type="ECO:0000256" key="5">
    <source>
        <dbReference type="ARBA" id="ARBA00012780"/>
    </source>
</evidence>
<evidence type="ECO:0000256" key="10">
    <source>
        <dbReference type="ARBA" id="ARBA00022622"/>
    </source>
</evidence>
<protein>
    <recommendedName>
        <fullName evidence="6">Probable glucan endo-1,3-beta-glucosidase eglC</fullName>
        <ecNumber evidence="5">3.2.1.39</ecNumber>
    </recommendedName>
    <alternativeName>
        <fullName evidence="20">Endo-1,3-beta-glucanase eglC</fullName>
    </alternativeName>
    <alternativeName>
        <fullName evidence="21">Laminarinase eglC</fullName>
    </alternativeName>
</protein>
<keyword evidence="10" id="KW-0336">GPI-anchor</keyword>
<reference evidence="24 25" key="1">
    <citation type="journal article" date="2018" name="Nat. Ecol. Evol.">
        <title>Pezizomycetes genomes reveal the molecular basis of ectomycorrhizal truffle lifestyle.</title>
        <authorList>
            <person name="Murat C."/>
            <person name="Payen T."/>
            <person name="Noel B."/>
            <person name="Kuo A."/>
            <person name="Morin E."/>
            <person name="Chen J."/>
            <person name="Kohler A."/>
            <person name="Krizsan K."/>
            <person name="Balestrini R."/>
            <person name="Da Silva C."/>
            <person name="Montanini B."/>
            <person name="Hainaut M."/>
            <person name="Levati E."/>
            <person name="Barry K.W."/>
            <person name="Belfiori B."/>
            <person name="Cichocki N."/>
            <person name="Clum A."/>
            <person name="Dockter R.B."/>
            <person name="Fauchery L."/>
            <person name="Guy J."/>
            <person name="Iotti M."/>
            <person name="Le Tacon F."/>
            <person name="Lindquist E.A."/>
            <person name="Lipzen A."/>
            <person name="Malagnac F."/>
            <person name="Mello A."/>
            <person name="Molinier V."/>
            <person name="Miyauchi S."/>
            <person name="Poulain J."/>
            <person name="Riccioni C."/>
            <person name="Rubini A."/>
            <person name="Sitrit Y."/>
            <person name="Splivallo R."/>
            <person name="Traeger S."/>
            <person name="Wang M."/>
            <person name="Zifcakova L."/>
            <person name="Wipf D."/>
            <person name="Zambonelli A."/>
            <person name="Paolocci F."/>
            <person name="Nowrousian M."/>
            <person name="Ottonello S."/>
            <person name="Baldrian P."/>
            <person name="Spatafora J.W."/>
            <person name="Henrissat B."/>
            <person name="Nagy L.G."/>
            <person name="Aury J.M."/>
            <person name="Wincker P."/>
            <person name="Grigoriev I.V."/>
            <person name="Bonfante P."/>
            <person name="Martin F.M."/>
        </authorList>
    </citation>
    <scope>NUCLEOTIDE SEQUENCE [LARGE SCALE GENOMIC DNA]</scope>
    <source>
        <strain evidence="24 25">RN42</strain>
    </source>
</reference>
<keyword evidence="12 24" id="KW-0378">Hydrolase</keyword>
<evidence type="ECO:0000256" key="8">
    <source>
        <dbReference type="ARBA" id="ARBA00022512"/>
    </source>
</evidence>
<name>A0A3N4HUA0_ASCIM</name>
<comment type="function">
    <text evidence="19">Glucanases play a role in cell expansion during growth, in cell-cell fusion during mating, and in spore release during sporulation. This enzyme may be involved in beta-glucan degradation and also function biosynthetically as a transglycosylase.</text>
</comment>
<evidence type="ECO:0000256" key="6">
    <source>
        <dbReference type="ARBA" id="ARBA00019762"/>
    </source>
</evidence>
<keyword evidence="9" id="KW-0964">Secreted</keyword>
<sequence>MVVAGINMKAFVAALGLASAVVRAAPVEGQVGAEAHQSVNLSYFSGINIGTQDPWGNCKSTATWQADFNRIKQIYPNFNTIKLFTTATCDALMLAAPAAIAENIKIWAGVWAVDTANFEREKAALEMAIRTYGAGWLRGVNVGSESLYRKEIDPYVLANQVYDVKGMVHIALGAPEVPIGVADTWTAWEEGATEPVVDAVDVILMNGFPYWQGARIENALEKLTDALAVTRSKSKGKPIIVGETGWPTAGANFGESVPSVENLQSYWRQAACYLQGQQIPWFWFSAYDEPFKAEGVERNFGLATFDKNLKINLQC</sequence>
<evidence type="ECO:0000256" key="3">
    <source>
        <dbReference type="ARBA" id="ARBA00004609"/>
    </source>
</evidence>
<evidence type="ECO:0000256" key="22">
    <source>
        <dbReference type="RuleBase" id="RU004335"/>
    </source>
</evidence>
<evidence type="ECO:0000256" key="21">
    <source>
        <dbReference type="ARBA" id="ARBA00032906"/>
    </source>
</evidence>
<dbReference type="EC" id="3.2.1.39" evidence="5"/>
<keyword evidence="18" id="KW-0624">Polysaccharide degradation</keyword>
<evidence type="ECO:0000256" key="18">
    <source>
        <dbReference type="ARBA" id="ARBA00023326"/>
    </source>
</evidence>
<dbReference type="PANTHER" id="PTHR16631">
    <property type="entry name" value="GLUCAN 1,3-BETA-GLUCOSIDASE"/>
    <property type="match status" value="1"/>
</dbReference>
<dbReference type="EMBL" id="ML119751">
    <property type="protein sequence ID" value="RPA76078.1"/>
    <property type="molecule type" value="Genomic_DNA"/>
</dbReference>
<dbReference type="AlphaFoldDB" id="A0A3N4HUA0"/>
<evidence type="ECO:0000256" key="23">
    <source>
        <dbReference type="SAM" id="SignalP"/>
    </source>
</evidence>
<dbReference type="InterPro" id="IPR000490">
    <property type="entry name" value="Glyco_hydro_17"/>
</dbReference>
<dbReference type="GO" id="GO:0009277">
    <property type="term" value="C:fungal-type cell wall"/>
    <property type="evidence" value="ECO:0007669"/>
    <property type="project" value="TreeGrafter"/>
</dbReference>
<evidence type="ECO:0000256" key="16">
    <source>
        <dbReference type="ARBA" id="ARBA00023288"/>
    </source>
</evidence>
<proteinExistence type="inferred from homology"/>
<keyword evidence="25" id="KW-1185">Reference proteome</keyword>
<keyword evidence="15" id="KW-0119">Carbohydrate metabolism</keyword>
<comment type="similarity">
    <text evidence="4 22">Belongs to the glycosyl hydrolase 17 family.</text>
</comment>
<accession>A0A3N4HUA0</accession>
<evidence type="ECO:0000256" key="14">
    <source>
        <dbReference type="ARBA" id="ARBA00023180"/>
    </source>
</evidence>
<dbReference type="Proteomes" id="UP000275078">
    <property type="component" value="Unassembled WGS sequence"/>
</dbReference>
<evidence type="ECO:0000256" key="2">
    <source>
        <dbReference type="ARBA" id="ARBA00004191"/>
    </source>
</evidence>
<dbReference type="Gene3D" id="3.20.20.80">
    <property type="entry name" value="Glycosidases"/>
    <property type="match status" value="1"/>
</dbReference>
<dbReference type="GO" id="GO:0071555">
    <property type="term" value="P:cell wall organization"/>
    <property type="evidence" value="ECO:0007669"/>
    <property type="project" value="UniProtKB-KW"/>
</dbReference>
<organism evidence="24 25">
    <name type="scientific">Ascobolus immersus RN42</name>
    <dbReference type="NCBI Taxonomy" id="1160509"/>
    <lineage>
        <taxon>Eukaryota</taxon>
        <taxon>Fungi</taxon>
        <taxon>Dikarya</taxon>
        <taxon>Ascomycota</taxon>
        <taxon>Pezizomycotina</taxon>
        <taxon>Pezizomycetes</taxon>
        <taxon>Pezizales</taxon>
        <taxon>Ascobolaceae</taxon>
        <taxon>Ascobolus</taxon>
    </lineage>
</organism>
<dbReference type="PANTHER" id="PTHR16631:SF13">
    <property type="entry name" value="GLUCAN ENDO-1,3-BETA-GLUCOSIDASE EGLC-RELATED"/>
    <property type="match status" value="1"/>
</dbReference>
<keyword evidence="11 23" id="KW-0732">Signal</keyword>
<evidence type="ECO:0000256" key="15">
    <source>
        <dbReference type="ARBA" id="ARBA00023277"/>
    </source>
</evidence>
<evidence type="ECO:0000256" key="13">
    <source>
        <dbReference type="ARBA" id="ARBA00023136"/>
    </source>
</evidence>
<comment type="catalytic activity">
    <reaction evidence="1">
        <text>Hydrolysis of (1-&gt;3)-beta-D-glucosidic linkages in (1-&gt;3)-beta-D-glucans.</text>
        <dbReference type="EC" id="3.2.1.39"/>
    </reaction>
</comment>
<keyword evidence="7" id="KW-1003">Cell membrane</keyword>
<evidence type="ECO:0000313" key="24">
    <source>
        <dbReference type="EMBL" id="RPA76078.1"/>
    </source>
</evidence>
<dbReference type="SUPFAM" id="SSF51445">
    <property type="entry name" value="(Trans)glycosidases"/>
    <property type="match status" value="1"/>
</dbReference>
<keyword evidence="14" id="KW-0325">Glycoprotein</keyword>
<gene>
    <name evidence="24" type="ORF">BJ508DRAFT_229627</name>
</gene>
<dbReference type="GO" id="GO:0042973">
    <property type="term" value="F:glucan endo-1,3-beta-D-glucosidase activity"/>
    <property type="evidence" value="ECO:0007669"/>
    <property type="project" value="UniProtKB-EC"/>
</dbReference>
<evidence type="ECO:0000256" key="20">
    <source>
        <dbReference type="ARBA" id="ARBA00032134"/>
    </source>
</evidence>
<dbReference type="OrthoDB" id="77201at2759"/>
<dbReference type="Pfam" id="PF00332">
    <property type="entry name" value="Glyco_hydro_17"/>
    <property type="match status" value="1"/>
</dbReference>
<dbReference type="GO" id="GO:0000272">
    <property type="term" value="P:polysaccharide catabolic process"/>
    <property type="evidence" value="ECO:0007669"/>
    <property type="project" value="UniProtKB-KW"/>
</dbReference>
<dbReference type="GO" id="GO:0005886">
    <property type="term" value="C:plasma membrane"/>
    <property type="evidence" value="ECO:0007669"/>
    <property type="project" value="UniProtKB-SubCell"/>
</dbReference>
<dbReference type="GO" id="GO:0098552">
    <property type="term" value="C:side of membrane"/>
    <property type="evidence" value="ECO:0007669"/>
    <property type="project" value="UniProtKB-KW"/>
</dbReference>
<keyword evidence="8" id="KW-0134">Cell wall</keyword>
<feature type="chain" id="PRO_5018121973" description="Probable glucan endo-1,3-beta-glucosidase eglC" evidence="23">
    <location>
        <begin position="25"/>
        <end position="315"/>
    </location>
</feature>
<evidence type="ECO:0000256" key="7">
    <source>
        <dbReference type="ARBA" id="ARBA00022475"/>
    </source>
</evidence>
<keyword evidence="16" id="KW-0449">Lipoprotein</keyword>
<dbReference type="InterPro" id="IPR017853">
    <property type="entry name" value="GH"/>
</dbReference>